<feature type="transmembrane region" description="Helical" evidence="2">
    <location>
        <begin position="261"/>
        <end position="281"/>
    </location>
</feature>
<dbReference type="InterPro" id="IPR036259">
    <property type="entry name" value="MFS_trans_sf"/>
</dbReference>
<dbReference type="AlphaFoldDB" id="A0A7W6P2B9"/>
<organism evidence="3 4">
    <name type="scientific">Allorhizobium borbori</name>
    <dbReference type="NCBI Taxonomy" id="485907"/>
    <lineage>
        <taxon>Bacteria</taxon>
        <taxon>Pseudomonadati</taxon>
        <taxon>Pseudomonadota</taxon>
        <taxon>Alphaproteobacteria</taxon>
        <taxon>Hyphomicrobiales</taxon>
        <taxon>Rhizobiaceae</taxon>
        <taxon>Rhizobium/Agrobacterium group</taxon>
        <taxon>Allorhizobium</taxon>
    </lineage>
</organism>
<feature type="transmembrane region" description="Helical" evidence="2">
    <location>
        <begin position="36"/>
        <end position="60"/>
    </location>
</feature>
<dbReference type="RefSeq" id="WP_183792462.1">
    <property type="nucleotide sequence ID" value="NZ_JACIDU010000008.1"/>
</dbReference>
<keyword evidence="2" id="KW-0812">Transmembrane</keyword>
<name>A0A7W6P2B9_9HYPH</name>
<dbReference type="GO" id="GO:0008643">
    <property type="term" value="P:carbohydrate transport"/>
    <property type="evidence" value="ECO:0007669"/>
    <property type="project" value="InterPro"/>
</dbReference>
<dbReference type="PANTHER" id="PTHR11328:SF24">
    <property type="entry name" value="MAJOR FACILITATOR SUPERFAMILY (MFS) PROFILE DOMAIN-CONTAINING PROTEIN"/>
    <property type="match status" value="1"/>
</dbReference>
<feature type="transmembrane region" description="Helical" evidence="2">
    <location>
        <begin position="81"/>
        <end position="100"/>
    </location>
</feature>
<keyword evidence="2" id="KW-1133">Transmembrane helix</keyword>
<comment type="similarity">
    <text evidence="1">Belongs to the sodium:galactoside symporter (TC 2.A.2) family.</text>
</comment>
<dbReference type="Proteomes" id="UP000584824">
    <property type="component" value="Unassembled WGS sequence"/>
</dbReference>
<dbReference type="EMBL" id="JACIDU010000008">
    <property type="protein sequence ID" value="MBB4103686.1"/>
    <property type="molecule type" value="Genomic_DNA"/>
</dbReference>
<keyword evidence="2" id="KW-0472">Membrane</keyword>
<evidence type="ECO:0000313" key="3">
    <source>
        <dbReference type="EMBL" id="MBB4103686.1"/>
    </source>
</evidence>
<evidence type="ECO:0000256" key="1">
    <source>
        <dbReference type="ARBA" id="ARBA00009617"/>
    </source>
</evidence>
<feature type="transmembrane region" description="Helical" evidence="2">
    <location>
        <begin position="150"/>
        <end position="168"/>
    </location>
</feature>
<feature type="transmembrane region" description="Helical" evidence="2">
    <location>
        <begin position="174"/>
        <end position="196"/>
    </location>
</feature>
<dbReference type="GO" id="GO:0015293">
    <property type="term" value="F:symporter activity"/>
    <property type="evidence" value="ECO:0007669"/>
    <property type="project" value="InterPro"/>
</dbReference>
<dbReference type="Gene3D" id="1.20.1250.20">
    <property type="entry name" value="MFS general substrate transporter like domains"/>
    <property type="match status" value="2"/>
</dbReference>
<feature type="transmembrane region" description="Helical" evidence="2">
    <location>
        <begin position="353"/>
        <end position="379"/>
    </location>
</feature>
<comment type="caution">
    <text evidence="3">The sequence shown here is derived from an EMBL/GenBank/DDBJ whole genome shotgun (WGS) entry which is preliminary data.</text>
</comment>
<dbReference type="GO" id="GO:0005886">
    <property type="term" value="C:plasma membrane"/>
    <property type="evidence" value="ECO:0007669"/>
    <property type="project" value="TreeGrafter"/>
</dbReference>
<feature type="transmembrane region" description="Helical" evidence="2">
    <location>
        <begin position="12"/>
        <end position="30"/>
    </location>
</feature>
<reference evidence="3 4" key="1">
    <citation type="submission" date="2020-08" db="EMBL/GenBank/DDBJ databases">
        <title>Genomic Encyclopedia of Type Strains, Phase IV (KMG-IV): sequencing the most valuable type-strain genomes for metagenomic binning, comparative biology and taxonomic classification.</title>
        <authorList>
            <person name="Goeker M."/>
        </authorList>
    </citation>
    <scope>NUCLEOTIDE SEQUENCE [LARGE SCALE GENOMIC DNA]</scope>
    <source>
        <strain evidence="3 4">DSM 26385</strain>
    </source>
</reference>
<dbReference type="PANTHER" id="PTHR11328">
    <property type="entry name" value="MAJOR FACILITATOR SUPERFAMILY DOMAIN-CONTAINING PROTEIN"/>
    <property type="match status" value="1"/>
</dbReference>
<evidence type="ECO:0000256" key="2">
    <source>
        <dbReference type="SAM" id="Phobius"/>
    </source>
</evidence>
<feature type="transmembrane region" description="Helical" evidence="2">
    <location>
        <begin position="403"/>
        <end position="423"/>
    </location>
</feature>
<keyword evidence="4" id="KW-1185">Reference proteome</keyword>
<gene>
    <name evidence="3" type="ORF">GGQ66_002254</name>
</gene>
<protein>
    <submittedName>
        <fullName evidence="3">Na+/melibiose symporter-like transporter</fullName>
    </submittedName>
</protein>
<sequence length="448" mass="47902">MKASDERPPRLLAYALPAIPLAVMALPFYVVVPTFYAQSLGLSAAGLGLVLLLIRILDALSDPLVGWLSDRSFLRTGRRRSFFILFVPLTAFCAFKVFWPPADADLLYLGIWGAALSFCYTGVTLPYTAWGAELSPDYDGRSVVSAFREGATLVGTLLAVVLPFAVGLDRIGVHGLAAVALLVVILLPLTAILAVWKVPEPANLTSQRLRLVAGLRLLAGNRPFVRLIAAFFLNGFANAIPATLFLYFVSERLGLPELRGPFLFLYFACGMIGVPVAVVVARRVGKHRAWCGAMIAACLIFGLAGFLGQGDGFAFGIICALTGVLLGFDLALPPAIQADVIDNDTMISGEQRSGLYFAAWGLATKLSLAASAGLVFPLLEWSGFLMTGSVEQTPGALSTLSGLYAWLPVLPKLAAIVLMWSFPLGRDQQRHTRDVLERGGRSGRGTGA</sequence>
<dbReference type="InterPro" id="IPR039672">
    <property type="entry name" value="MFS_2"/>
</dbReference>
<feature type="transmembrane region" description="Helical" evidence="2">
    <location>
        <begin position="224"/>
        <end position="249"/>
    </location>
</feature>
<feature type="transmembrane region" description="Helical" evidence="2">
    <location>
        <begin position="106"/>
        <end position="129"/>
    </location>
</feature>
<accession>A0A7W6P2B9</accession>
<feature type="transmembrane region" description="Helical" evidence="2">
    <location>
        <begin position="313"/>
        <end position="332"/>
    </location>
</feature>
<dbReference type="SUPFAM" id="SSF103473">
    <property type="entry name" value="MFS general substrate transporter"/>
    <property type="match status" value="1"/>
</dbReference>
<feature type="transmembrane region" description="Helical" evidence="2">
    <location>
        <begin position="288"/>
        <end position="307"/>
    </location>
</feature>
<dbReference type="Pfam" id="PF13347">
    <property type="entry name" value="MFS_2"/>
    <property type="match status" value="1"/>
</dbReference>
<evidence type="ECO:0000313" key="4">
    <source>
        <dbReference type="Proteomes" id="UP000584824"/>
    </source>
</evidence>
<proteinExistence type="inferred from homology"/>